<protein>
    <submittedName>
        <fullName evidence="5">Uncharacterized protein</fullName>
    </submittedName>
</protein>
<proteinExistence type="predicted"/>
<gene>
    <name evidence="5" type="ORF">TH30_13845</name>
</gene>
<keyword evidence="2" id="KW-0808">Transferase</keyword>
<organism evidence="5 6">
    <name type="scientific">Thalassospira profundimaris</name>
    <dbReference type="NCBI Taxonomy" id="502049"/>
    <lineage>
        <taxon>Bacteria</taxon>
        <taxon>Pseudomonadati</taxon>
        <taxon>Pseudomonadota</taxon>
        <taxon>Alphaproteobacteria</taxon>
        <taxon>Rhodospirillales</taxon>
        <taxon>Thalassospiraceae</taxon>
        <taxon>Thalassospira</taxon>
    </lineage>
</organism>
<dbReference type="Gene3D" id="3.40.50.2000">
    <property type="entry name" value="Glycogen Phosphorylase B"/>
    <property type="match status" value="1"/>
</dbReference>
<feature type="domain" description="Glycosyl transferase family 1" evidence="3">
    <location>
        <begin position="191"/>
        <end position="345"/>
    </location>
</feature>
<dbReference type="PANTHER" id="PTHR12526:SF510">
    <property type="entry name" value="D-INOSITOL 3-PHOSPHATE GLYCOSYLTRANSFERASE"/>
    <property type="match status" value="1"/>
</dbReference>
<evidence type="ECO:0000259" key="3">
    <source>
        <dbReference type="Pfam" id="PF00534"/>
    </source>
</evidence>
<dbReference type="GO" id="GO:0016757">
    <property type="term" value="F:glycosyltransferase activity"/>
    <property type="evidence" value="ECO:0007669"/>
    <property type="project" value="UniProtKB-KW"/>
</dbReference>
<dbReference type="PANTHER" id="PTHR12526">
    <property type="entry name" value="GLYCOSYLTRANSFERASE"/>
    <property type="match status" value="1"/>
</dbReference>
<dbReference type="Proteomes" id="UP000252255">
    <property type="component" value="Unassembled WGS sequence"/>
</dbReference>
<keyword evidence="1" id="KW-0328">Glycosyltransferase</keyword>
<evidence type="ECO:0000313" key="5">
    <source>
        <dbReference type="EMBL" id="RCK45083.1"/>
    </source>
</evidence>
<dbReference type="InterPro" id="IPR001296">
    <property type="entry name" value="Glyco_trans_1"/>
</dbReference>
<dbReference type="SUPFAM" id="SSF53756">
    <property type="entry name" value="UDP-Glycosyltransferase/glycogen phosphorylase"/>
    <property type="match status" value="1"/>
</dbReference>
<dbReference type="Pfam" id="PF13579">
    <property type="entry name" value="Glyco_trans_4_4"/>
    <property type="match status" value="1"/>
</dbReference>
<evidence type="ECO:0000256" key="1">
    <source>
        <dbReference type="ARBA" id="ARBA00022676"/>
    </source>
</evidence>
<evidence type="ECO:0000256" key="2">
    <source>
        <dbReference type="ARBA" id="ARBA00022679"/>
    </source>
</evidence>
<dbReference type="Pfam" id="PF00534">
    <property type="entry name" value="Glycos_transf_1"/>
    <property type="match status" value="1"/>
</dbReference>
<sequence>MIVPVKVTLLTNLVAPYRFASYCALHQRACNAGGALTVICTSNTEPQRNWPERTPPFSQQHLRGLHVHLGENRLLTIPSGISDAVRSTAPDVLVLVGFGIAQWRACNWAAKAGIPVIVQFDGWSGSDDIYSNPIRRYIRRHMLEKADGFIAASMLGRHWFELQGVSDNRILISPIPISFSVNGDRELQSHRRFDDREYDLLWCGRTTTRKGFGCFLEIASALITSGTISKIGIIGCIDTDRTKSELQNFGLPDQIDLYPQLPPDQLQAFLANSKLCLFPSQNDAYGLGVIEAISCGAVALASDAVGCAPDMLDPDEILSANVLANWVRACQRLLDNPAIWEQTRQNQASRITQNTPTHHAETLWQAINQAVQKPAGVRQWN</sequence>
<dbReference type="InterPro" id="IPR028098">
    <property type="entry name" value="Glyco_trans_4-like_N"/>
</dbReference>
<evidence type="ECO:0000259" key="4">
    <source>
        <dbReference type="Pfam" id="PF13579"/>
    </source>
</evidence>
<feature type="domain" description="Glycosyltransferase subfamily 4-like N-terminal" evidence="4">
    <location>
        <begin position="32"/>
        <end position="172"/>
    </location>
</feature>
<accession>A0A367WUF4</accession>
<dbReference type="AlphaFoldDB" id="A0A367WUF4"/>
<dbReference type="EMBL" id="JPWI01000008">
    <property type="protein sequence ID" value="RCK45083.1"/>
    <property type="molecule type" value="Genomic_DNA"/>
</dbReference>
<comment type="caution">
    <text evidence="5">The sequence shown here is derived from an EMBL/GenBank/DDBJ whole genome shotgun (WGS) entry which is preliminary data.</text>
</comment>
<dbReference type="CDD" id="cd03801">
    <property type="entry name" value="GT4_PimA-like"/>
    <property type="match status" value="1"/>
</dbReference>
<name>A0A367WUF4_9PROT</name>
<evidence type="ECO:0000313" key="6">
    <source>
        <dbReference type="Proteomes" id="UP000252255"/>
    </source>
</evidence>
<reference evidence="5 6" key="1">
    <citation type="submission" date="2014-07" db="EMBL/GenBank/DDBJ databases">
        <title>Draft genome sequence of Thalassospira profundimaris PR54-5.</title>
        <authorList>
            <person name="Lai Q."/>
            <person name="Shao Z."/>
        </authorList>
    </citation>
    <scope>NUCLEOTIDE SEQUENCE [LARGE SCALE GENOMIC DNA]</scope>
    <source>
        <strain evidence="5 6">PR54-5</strain>
    </source>
</reference>